<evidence type="ECO:0000313" key="1">
    <source>
        <dbReference type="EMBL" id="BBI60998.1"/>
    </source>
</evidence>
<evidence type="ECO:0000313" key="2">
    <source>
        <dbReference type="Proteomes" id="UP000320231"/>
    </source>
</evidence>
<protein>
    <submittedName>
        <fullName evidence="1">Uncharacterized protein</fullName>
    </submittedName>
</protein>
<accession>A0A455U9Q9</accession>
<sequence length="73" mass="8006">MALSGEMSLRGACDAAISTCGGAVQSEIAALRNDKSEIASLSAMAFIRVQYRLVAYFFRSQFNRFTLGYIDML</sequence>
<organism evidence="1 2">
    <name type="scientific">Vreelandella sulfidaeris</name>
    <dbReference type="NCBI Taxonomy" id="115553"/>
    <lineage>
        <taxon>Bacteria</taxon>
        <taxon>Pseudomonadati</taxon>
        <taxon>Pseudomonadota</taxon>
        <taxon>Gammaproteobacteria</taxon>
        <taxon>Oceanospirillales</taxon>
        <taxon>Halomonadaceae</taxon>
        <taxon>Vreelandella</taxon>
    </lineage>
</organism>
<dbReference type="Proteomes" id="UP000320231">
    <property type="component" value="Chromosome"/>
</dbReference>
<dbReference type="EMBL" id="AP019514">
    <property type="protein sequence ID" value="BBI60998.1"/>
    <property type="molecule type" value="Genomic_DNA"/>
</dbReference>
<gene>
    <name evidence="1" type="ORF">HSBAA_23040</name>
</gene>
<reference evidence="1 2" key="1">
    <citation type="journal article" date="2019" name="Microbiol. Resour. Announc.">
        <title>Complete Genome Sequence of Halomonas sulfidaeris Strain Esulfide1 Isolated from a Metal Sulfide Rock at a Depth of 2,200 Meters, Obtained Using Nanopore Sequencing.</title>
        <authorList>
            <person name="Saito M."/>
            <person name="Nishigata A."/>
            <person name="Galipon J."/>
            <person name="Arakawa K."/>
        </authorList>
    </citation>
    <scope>NUCLEOTIDE SEQUENCE [LARGE SCALE GENOMIC DNA]</scope>
    <source>
        <strain evidence="1 2">ATCC BAA-803</strain>
    </source>
</reference>
<dbReference type="AlphaFoldDB" id="A0A455U9Q9"/>
<proteinExistence type="predicted"/>
<name>A0A455U9Q9_9GAMM</name>
<dbReference type="KEGG" id="hsr:HSBAA_23040"/>